<evidence type="ECO:0000256" key="1">
    <source>
        <dbReference type="ARBA" id="ARBA00004496"/>
    </source>
</evidence>
<dbReference type="InterPro" id="IPR000904">
    <property type="entry name" value="Sec7_dom"/>
</dbReference>
<dbReference type="SUPFAM" id="SSF48371">
    <property type="entry name" value="ARM repeat"/>
    <property type="match status" value="1"/>
</dbReference>
<keyword evidence="2" id="KW-0963">Cytoplasm</keyword>
<sequence length="1011" mass="115239">MEAFYDEYLKILGAIRYTAGSIWYRDLKRQITEVEQYIQSKPQNFDLKKALVPIWTAMDQNPVFQNIVLEGLTTVCKLQKIPALVFLKIIDVLNKIQPNPQDGSIPKMCELALALYRNHNAQYTLHGLYLRNFFGVFFKIFSIIEQPDLLAGVRDVIKEITNNLFQSYGQPVPIKRSANMSTYAKNIVYTLSQNSAHIRKFLRPVITTGDYSVTIYDCDLYVLLSLIAKCIEARVNINSSRYSLVVLLYAFDVHGNNAFFKSTTFKYLLQNQLHVAFLSMFLKGQIEHQFSTVSILKTVWSKFADFYQDGLYEILTKGLATTMKSPDPEIVAHALKVYHEMSTLPQFFVDIFVNYDCDCNGIYTNAFQDCFEKIVSLSYPDMPVRQDQLDALEIVVEILQSMWTYFSNFEVSTENVEAPQDFLEAKKTKAKLDIGLEIFKKSSKKGVAFFIQEGFTNDDPASIAKFFHNTHSLNPTSVGEYLGTKDNIEVLKEYVEIFNFKGMSFEQAFRMFLQSFTIPGEAQMIDRFMEQFGTKYYNDNPGTFSCADTCYMLAFSALMLNTDSHNKAIKNHMTFPQFVANNRNLDNGKDLHEDFLRELYNGITSKEICVLPNSVPSLSLLTLEQRSELYNMQCAQMIEDAKDKSRITDHSFHHSESPLFIGPMFQSIWGGALGALTMTLQQSDDPSVYNLCLKGLTLAVHIASHCFVENALDTLVDSFSKFTNLRKNLSEVQPKNIQCTNALLRIAIEDKNFLRGAWEIVLAEISALDRKKDDLSSADTTLIDELFMATDTLDRESIADFLKSLVSVSKSELSEKEPRKFSLQQLAVVAHFNMKRPRFIWVAIWGTIGEHLSSVGTSDNENMADITIDILRQLAIKFMNEEELSQFHFQEHFMKPFQYIFERQKLQGPKRLVIDCITMLARELGLKLKSGWATVISIVASASKESKDVSEPALDLLKFIINESLSSVVDYNVSLNNAINAYESALTKEVADEYRSKVNSAVQSKKEKNKK</sequence>
<dbReference type="GO" id="GO:0005085">
    <property type="term" value="F:guanyl-nucleotide exchange factor activity"/>
    <property type="evidence" value="ECO:0000318"/>
    <property type="project" value="GO_Central"/>
</dbReference>
<dbReference type="Pfam" id="PF12783">
    <property type="entry name" value="Sec7-like_HUS"/>
    <property type="match status" value="1"/>
</dbReference>
<dbReference type="PROSITE" id="PS50190">
    <property type="entry name" value="SEC7"/>
    <property type="match status" value="1"/>
</dbReference>
<dbReference type="InterPro" id="IPR035999">
    <property type="entry name" value="Sec7_dom_sf"/>
</dbReference>
<dbReference type="CDD" id="cd00171">
    <property type="entry name" value="Sec7"/>
    <property type="match status" value="1"/>
</dbReference>
<evidence type="ECO:0000313" key="5">
    <source>
        <dbReference type="Proteomes" id="UP000001542"/>
    </source>
</evidence>
<reference evidence="4" key="2">
    <citation type="journal article" date="2007" name="Science">
        <title>Draft genome sequence of the sexually transmitted pathogen Trichomonas vaginalis.</title>
        <authorList>
            <person name="Carlton J.M."/>
            <person name="Hirt R.P."/>
            <person name="Silva J.C."/>
            <person name="Delcher A.L."/>
            <person name="Schatz M."/>
            <person name="Zhao Q."/>
            <person name="Wortman J.R."/>
            <person name="Bidwell S.L."/>
            <person name="Alsmark U.C.M."/>
            <person name="Besteiro S."/>
            <person name="Sicheritz-Ponten T."/>
            <person name="Noel C.J."/>
            <person name="Dacks J.B."/>
            <person name="Foster P.G."/>
            <person name="Simillion C."/>
            <person name="Van de Peer Y."/>
            <person name="Miranda-Saavedra D."/>
            <person name="Barton G.J."/>
            <person name="Westrop G.D."/>
            <person name="Mueller S."/>
            <person name="Dessi D."/>
            <person name="Fiori P.L."/>
            <person name="Ren Q."/>
            <person name="Paulsen I."/>
            <person name="Zhang H."/>
            <person name="Bastida-Corcuera F.D."/>
            <person name="Simoes-Barbosa A."/>
            <person name="Brown M.T."/>
            <person name="Hayes R.D."/>
            <person name="Mukherjee M."/>
            <person name="Okumura C.Y."/>
            <person name="Schneider R."/>
            <person name="Smith A.J."/>
            <person name="Vanacova S."/>
            <person name="Villalvazo M."/>
            <person name="Haas B.J."/>
            <person name="Pertea M."/>
            <person name="Feldblyum T.V."/>
            <person name="Utterback T.R."/>
            <person name="Shu C.L."/>
            <person name="Osoegawa K."/>
            <person name="de Jong P.J."/>
            <person name="Hrdy I."/>
            <person name="Horvathova L."/>
            <person name="Zubacova Z."/>
            <person name="Dolezal P."/>
            <person name="Malik S.B."/>
            <person name="Logsdon J.M. Jr."/>
            <person name="Henze K."/>
            <person name="Gupta A."/>
            <person name="Wang C.C."/>
            <person name="Dunne R.L."/>
            <person name="Upcroft J.A."/>
            <person name="Upcroft P."/>
            <person name="White O."/>
            <person name="Salzberg S.L."/>
            <person name="Tang P."/>
            <person name="Chiu C.-H."/>
            <person name="Lee Y.-S."/>
            <person name="Embley T.M."/>
            <person name="Coombs G.H."/>
            <person name="Mottram J.C."/>
            <person name="Tachezy J."/>
            <person name="Fraser-Liggett C.M."/>
            <person name="Johnson P.J."/>
        </authorList>
    </citation>
    <scope>NUCLEOTIDE SEQUENCE [LARGE SCALE GENOMIC DNA]</scope>
    <source>
        <strain evidence="4">G3</strain>
    </source>
</reference>
<dbReference type="AlphaFoldDB" id="A2DVT4"/>
<dbReference type="Gene3D" id="1.10.1000.11">
    <property type="entry name" value="Arf Nucleotide-binding Site Opener,domain 2"/>
    <property type="match status" value="1"/>
</dbReference>
<dbReference type="SMR" id="A2DVT4"/>
<dbReference type="OMA" id="MHRINTI"/>
<feature type="domain" description="SEC7" evidence="3">
    <location>
        <begin position="421"/>
        <end position="606"/>
    </location>
</feature>
<dbReference type="GO" id="GO:0005737">
    <property type="term" value="C:cytoplasm"/>
    <property type="evidence" value="ECO:0007669"/>
    <property type="project" value="UniProtKB-SubCell"/>
</dbReference>
<dbReference type="InterPro" id="IPR015403">
    <property type="entry name" value="Mon2/Sec7/BIG1-like_HDS"/>
</dbReference>
<dbReference type="Proteomes" id="UP000001542">
    <property type="component" value="Unassembled WGS sequence"/>
</dbReference>
<proteinExistence type="predicted"/>
<dbReference type="RefSeq" id="XP_001327720.1">
    <property type="nucleotide sequence ID" value="XM_001327685.1"/>
</dbReference>
<accession>A2DVT4</accession>
<dbReference type="VEuPathDB" id="TrichDB:TVAG_210270"/>
<comment type="subcellular location">
    <subcellularLocation>
        <location evidence="1">Cytoplasm</location>
    </subcellularLocation>
</comment>
<dbReference type="VEuPathDB" id="TrichDB:TVAGG3_0734820"/>
<dbReference type="Pfam" id="PF01369">
    <property type="entry name" value="Sec7"/>
    <property type="match status" value="1"/>
</dbReference>
<dbReference type="PANTHER" id="PTHR10663">
    <property type="entry name" value="GUANYL-NUCLEOTIDE EXCHANGE FACTOR"/>
    <property type="match status" value="1"/>
</dbReference>
<evidence type="ECO:0000256" key="2">
    <source>
        <dbReference type="ARBA" id="ARBA00022490"/>
    </source>
</evidence>
<protein>
    <submittedName>
        <fullName evidence="4">Sec7 domain containing protein</fullName>
    </submittedName>
</protein>
<dbReference type="SMART" id="SM00222">
    <property type="entry name" value="Sec7"/>
    <property type="match status" value="1"/>
</dbReference>
<evidence type="ECO:0000259" key="3">
    <source>
        <dbReference type="PROSITE" id="PS50190"/>
    </source>
</evidence>
<gene>
    <name evidence="4" type="ORF">TVAG_210270</name>
</gene>
<dbReference type="OrthoDB" id="18431at2759"/>
<dbReference type="PANTHER" id="PTHR10663:SF375">
    <property type="entry name" value="LD29171P"/>
    <property type="match status" value="1"/>
</dbReference>
<name>A2DVT4_TRIV3</name>
<dbReference type="InterPro" id="IPR023394">
    <property type="entry name" value="Sec7_C_sf"/>
</dbReference>
<keyword evidence="5" id="KW-1185">Reference proteome</keyword>
<dbReference type="eggNOG" id="KOG0929">
    <property type="taxonomic scope" value="Eukaryota"/>
</dbReference>
<organism evidence="4 5">
    <name type="scientific">Trichomonas vaginalis (strain ATCC PRA-98 / G3)</name>
    <dbReference type="NCBI Taxonomy" id="412133"/>
    <lineage>
        <taxon>Eukaryota</taxon>
        <taxon>Metamonada</taxon>
        <taxon>Parabasalia</taxon>
        <taxon>Trichomonadida</taxon>
        <taxon>Trichomonadidae</taxon>
        <taxon>Trichomonas</taxon>
    </lineage>
</organism>
<evidence type="ECO:0000313" key="4">
    <source>
        <dbReference type="EMBL" id="EAY15497.1"/>
    </source>
</evidence>
<dbReference type="KEGG" id="tva:4773500"/>
<dbReference type="InterPro" id="IPR032691">
    <property type="entry name" value="Mon2/Sec7/BIG1-like_HUS"/>
</dbReference>
<dbReference type="SUPFAM" id="SSF48425">
    <property type="entry name" value="Sec7 domain"/>
    <property type="match status" value="1"/>
</dbReference>
<dbReference type="InParanoid" id="A2DVT4"/>
<dbReference type="FunCoup" id="A2DVT4">
    <property type="interactions" value="690"/>
</dbReference>
<dbReference type="InterPro" id="IPR016024">
    <property type="entry name" value="ARM-type_fold"/>
</dbReference>
<reference evidence="4" key="1">
    <citation type="submission" date="2006-10" db="EMBL/GenBank/DDBJ databases">
        <authorList>
            <person name="Amadeo P."/>
            <person name="Zhao Q."/>
            <person name="Wortman J."/>
            <person name="Fraser-Liggett C."/>
            <person name="Carlton J."/>
        </authorList>
    </citation>
    <scope>NUCLEOTIDE SEQUENCE</scope>
    <source>
        <strain evidence="4">G3</strain>
    </source>
</reference>
<dbReference type="EMBL" id="DS113255">
    <property type="protein sequence ID" value="EAY15497.1"/>
    <property type="molecule type" value="Genomic_DNA"/>
</dbReference>
<dbReference type="STRING" id="5722.A2DVT4"/>
<dbReference type="FunFam" id="1.10.1000.11:FF:000002">
    <property type="entry name" value="Cytohesin 1"/>
    <property type="match status" value="1"/>
</dbReference>
<dbReference type="Gene3D" id="1.10.220.20">
    <property type="match status" value="1"/>
</dbReference>
<dbReference type="Pfam" id="PF09324">
    <property type="entry name" value="Sec7-like_HDS"/>
    <property type="match status" value="1"/>
</dbReference>
<dbReference type="GO" id="GO:0032012">
    <property type="term" value="P:regulation of ARF protein signal transduction"/>
    <property type="evidence" value="ECO:0007669"/>
    <property type="project" value="InterPro"/>
</dbReference>